<dbReference type="InterPro" id="IPR003323">
    <property type="entry name" value="OTU_dom"/>
</dbReference>
<reference evidence="3" key="1">
    <citation type="submission" date="2020-04" db="EMBL/GenBank/DDBJ databases">
        <authorList>
            <person name="Alioto T."/>
            <person name="Alioto T."/>
            <person name="Gomez Garrido J."/>
        </authorList>
    </citation>
    <scope>NUCLEOTIDE SEQUENCE</scope>
    <source>
        <strain evidence="3">A484AB</strain>
    </source>
</reference>
<dbReference type="Proteomes" id="UP001152795">
    <property type="component" value="Unassembled WGS sequence"/>
</dbReference>
<comment type="caution">
    <text evidence="3">The sequence shown here is derived from an EMBL/GenBank/DDBJ whole genome shotgun (WGS) entry which is preliminary data.</text>
</comment>
<dbReference type="PANTHER" id="PTHR37162:SF1">
    <property type="entry name" value="BED-TYPE DOMAIN-CONTAINING PROTEIN"/>
    <property type="match status" value="1"/>
</dbReference>
<evidence type="ECO:0000313" key="3">
    <source>
        <dbReference type="EMBL" id="CAB3985761.1"/>
    </source>
</evidence>
<proteinExistence type="predicted"/>
<dbReference type="Gene3D" id="3.90.70.80">
    <property type="match status" value="1"/>
</dbReference>
<protein>
    <submittedName>
        <fullName evidence="3">Zinc finger BED domain-containing 5-like</fullName>
    </submittedName>
</protein>
<dbReference type="InterPro" id="IPR047273">
    <property type="entry name" value="VRTN_OTU_dom"/>
</dbReference>
<dbReference type="SUPFAM" id="SSF53098">
    <property type="entry name" value="Ribonuclease H-like"/>
    <property type="match status" value="1"/>
</dbReference>
<dbReference type="CDD" id="cd22791">
    <property type="entry name" value="OTU_VRTN"/>
    <property type="match status" value="1"/>
</dbReference>
<gene>
    <name evidence="3" type="ORF">PACLA_8A052812</name>
</gene>
<dbReference type="AlphaFoldDB" id="A0A6S7GLZ6"/>
<keyword evidence="4" id="KW-1185">Reference proteome</keyword>
<feature type="region of interest" description="Disordered" evidence="1">
    <location>
        <begin position="245"/>
        <end position="288"/>
    </location>
</feature>
<dbReference type="EMBL" id="CACRXK020000918">
    <property type="protein sequence ID" value="CAB3985761.1"/>
    <property type="molecule type" value="Genomic_DNA"/>
</dbReference>
<name>A0A6S7GLZ6_PARCT</name>
<feature type="domain" description="OTU" evidence="2">
    <location>
        <begin position="75"/>
        <end position="188"/>
    </location>
</feature>
<dbReference type="Pfam" id="PF02338">
    <property type="entry name" value="OTU"/>
    <property type="match status" value="1"/>
</dbReference>
<accession>A0A6S7GLZ6</accession>
<evidence type="ECO:0000313" key="4">
    <source>
        <dbReference type="Proteomes" id="UP001152795"/>
    </source>
</evidence>
<feature type="compositionally biased region" description="Polar residues" evidence="1">
    <location>
        <begin position="275"/>
        <end position="286"/>
    </location>
</feature>
<dbReference type="OrthoDB" id="5978795at2759"/>
<dbReference type="InterPro" id="IPR012337">
    <property type="entry name" value="RNaseH-like_sf"/>
</dbReference>
<dbReference type="PANTHER" id="PTHR37162">
    <property type="entry name" value="HAT FAMILY DIMERISATION DOMAINCONTAINING PROTEIN-RELATED"/>
    <property type="match status" value="1"/>
</dbReference>
<organism evidence="3 4">
    <name type="scientific">Paramuricea clavata</name>
    <name type="common">Red gorgonian</name>
    <name type="synonym">Violescent sea-whip</name>
    <dbReference type="NCBI Taxonomy" id="317549"/>
    <lineage>
        <taxon>Eukaryota</taxon>
        <taxon>Metazoa</taxon>
        <taxon>Cnidaria</taxon>
        <taxon>Anthozoa</taxon>
        <taxon>Octocorallia</taxon>
        <taxon>Malacalcyonacea</taxon>
        <taxon>Plexauridae</taxon>
        <taxon>Paramuricea</taxon>
    </lineage>
</organism>
<sequence>MSNPIDFILLQKTFLGLLPFGYEILKRNVVDKIKIIPGLDINPYIKTSEGFKDIIAEKIFPSDGPKGFEPIQTYGDDNCLYRAMSRILCGNEDMHVELRVRTFMELCMKKDLYYDDAYLRKLTGLDGYKDSLLESSFDTSTTVKCTDKTSRQQRGFEAGVISTIKPGNYSNMWHIFALANVISCPITSVYPNVNGCLVNRKYMNVHIVPENVRQSNVTYLMWTHVQNTNLRGFTPNHFVPLMPQVSRDQISPPNTTTSGPLSSSSSPLQVTSTSQKRNVSMDQNTKSTKKTRYQGSFMYSSHFSPLWTQQWPCIIASCKSKNHFYCTVCQRALLCAKQGVRDVKVHMATALHQNNSKIMKTQKTLLQTCASQQNAQDKVTSAEVQMAMSLVSSNLPFAAADTFNSLFKSIFPDSEIAKAYSPGRTKTTCIVNGALKPYFRNSLVEQMKILPYSLATDGSNDNGLTKMNPLTVRIYDVNLGKVATHFLDMALSTGGTAEELFSAIDGCISSYQIPWENCVAVGVDNTNVNVGKNNSIMTHVKAKNDAVYFSGCQCHVVHNTSAAAAAALRNTTGFDIEDLMVDVYYWFDYSTKRKSVLAEYTEFCDQDYRKILKHVSTRWLSLEKTITRVLKQYASLKSYFISEEHEGHARFQ</sequence>
<feature type="compositionally biased region" description="Low complexity" evidence="1">
    <location>
        <begin position="251"/>
        <end position="274"/>
    </location>
</feature>
<evidence type="ECO:0000259" key="2">
    <source>
        <dbReference type="Pfam" id="PF02338"/>
    </source>
</evidence>
<evidence type="ECO:0000256" key="1">
    <source>
        <dbReference type="SAM" id="MobiDB-lite"/>
    </source>
</evidence>